<evidence type="ECO:0000259" key="2">
    <source>
        <dbReference type="Pfam" id="PF02525"/>
    </source>
</evidence>
<accession>A0ABU7LX99</accession>
<evidence type="ECO:0000313" key="4">
    <source>
        <dbReference type="Proteomes" id="UP001310692"/>
    </source>
</evidence>
<dbReference type="RefSeq" id="WP_330195711.1">
    <property type="nucleotide sequence ID" value="NZ_JAZDRO010000002.1"/>
</dbReference>
<evidence type="ECO:0000313" key="3">
    <source>
        <dbReference type="EMBL" id="MEE2566171.1"/>
    </source>
</evidence>
<sequence>MDDTDKDDETLPLRRILVLYAHPAQRSSHVNRWLFEAASGLAGVTAVDLYAEYPRYEIDIDREQERLRRHDAIIFQHPFYWYSTPALLKEWQDLVLEHGFAYGEGGDALNGKIFFNAVTAGAPEVAYRARGYNRRTLAELLYPMEATAHLCGMTWLPPFALYRSRHAAEEGLADTHRADWLRLLRALRDGTLDIKAAQARPRLNDGLAKLIREG</sequence>
<dbReference type="PANTHER" id="PTHR47307">
    <property type="entry name" value="GLUTATHIONE-REGULATED POTASSIUM-EFFLUX SYSTEM ANCILLARY PROTEIN KEFG"/>
    <property type="match status" value="1"/>
</dbReference>
<dbReference type="InterPro" id="IPR003680">
    <property type="entry name" value="Flavodoxin_fold"/>
</dbReference>
<dbReference type="InterPro" id="IPR029039">
    <property type="entry name" value="Flavoprotein-like_sf"/>
</dbReference>
<dbReference type="Proteomes" id="UP001310692">
    <property type="component" value="Unassembled WGS sequence"/>
</dbReference>
<dbReference type="Gene3D" id="3.40.50.360">
    <property type="match status" value="1"/>
</dbReference>
<reference evidence="3 4" key="1">
    <citation type="submission" date="2024-01" db="EMBL/GenBank/DDBJ databases">
        <title>Hyphobacterium bacterium isolated from marine sediment.</title>
        <authorList>
            <person name="Zhao S."/>
        </authorList>
    </citation>
    <scope>NUCLEOTIDE SEQUENCE [LARGE SCALE GENOMIC DNA]</scope>
    <source>
        <strain evidence="3 4">Y60-23</strain>
    </source>
</reference>
<organism evidence="3 4">
    <name type="scientific">Hyphobacterium marinum</name>
    <dbReference type="NCBI Taxonomy" id="3116574"/>
    <lineage>
        <taxon>Bacteria</taxon>
        <taxon>Pseudomonadati</taxon>
        <taxon>Pseudomonadota</taxon>
        <taxon>Alphaproteobacteria</taxon>
        <taxon>Maricaulales</taxon>
        <taxon>Maricaulaceae</taxon>
        <taxon>Hyphobacterium</taxon>
    </lineage>
</organism>
<evidence type="ECO:0000256" key="1">
    <source>
        <dbReference type="ARBA" id="ARBA00023002"/>
    </source>
</evidence>
<dbReference type="InterPro" id="IPR046980">
    <property type="entry name" value="KefG/KefF"/>
</dbReference>
<dbReference type="SUPFAM" id="SSF52218">
    <property type="entry name" value="Flavoproteins"/>
    <property type="match status" value="1"/>
</dbReference>
<dbReference type="Pfam" id="PF02525">
    <property type="entry name" value="Flavodoxin_2"/>
    <property type="match status" value="1"/>
</dbReference>
<dbReference type="EMBL" id="JAZDRO010000002">
    <property type="protein sequence ID" value="MEE2566171.1"/>
    <property type="molecule type" value="Genomic_DNA"/>
</dbReference>
<name>A0ABU7LX99_9PROT</name>
<comment type="caution">
    <text evidence="3">The sequence shown here is derived from an EMBL/GenBank/DDBJ whole genome shotgun (WGS) entry which is preliminary data.</text>
</comment>
<keyword evidence="4" id="KW-1185">Reference proteome</keyword>
<dbReference type="PANTHER" id="PTHR47307:SF1">
    <property type="entry name" value="GLUTATHIONE-REGULATED POTASSIUM-EFFLUX SYSTEM ANCILLARY PROTEIN KEFG"/>
    <property type="match status" value="1"/>
</dbReference>
<protein>
    <submittedName>
        <fullName evidence="3">NAD(P)H-dependent oxidoreductase</fullName>
    </submittedName>
</protein>
<gene>
    <name evidence="3" type="ORF">V0U35_05715</name>
</gene>
<feature type="domain" description="Flavodoxin-like fold" evidence="2">
    <location>
        <begin position="15"/>
        <end position="181"/>
    </location>
</feature>
<proteinExistence type="predicted"/>
<keyword evidence="1" id="KW-0560">Oxidoreductase</keyword>